<dbReference type="PROSITE" id="PS50025">
    <property type="entry name" value="LAM_G_DOMAIN"/>
    <property type="match status" value="4"/>
</dbReference>
<feature type="disulfide bond" evidence="12">
    <location>
        <begin position="284"/>
        <end position="293"/>
    </location>
</feature>
<feature type="chain" id="PRO_5044886482" description="Protein eyes shut homolog" evidence="13">
    <location>
        <begin position="26"/>
        <end position="1640"/>
    </location>
</feature>
<feature type="disulfide bond" evidence="12">
    <location>
        <begin position="1412"/>
        <end position="1421"/>
    </location>
</feature>
<dbReference type="Pfam" id="PF12661">
    <property type="entry name" value="hEGF"/>
    <property type="match status" value="3"/>
</dbReference>
<dbReference type="SUPFAM" id="SSF57184">
    <property type="entry name" value="Growth factor receptor domain"/>
    <property type="match status" value="2"/>
</dbReference>
<feature type="domain" description="EGF-like" evidence="15">
    <location>
        <begin position="139"/>
        <end position="179"/>
    </location>
</feature>
<feature type="disulfide bond" evidence="12">
    <location>
        <begin position="245"/>
        <end position="254"/>
    </location>
</feature>
<feature type="domain" description="EGF-like" evidence="15">
    <location>
        <begin position="891"/>
        <end position="928"/>
    </location>
</feature>
<feature type="domain" description="Laminin G" evidence="14">
    <location>
        <begin position="1205"/>
        <end position="1389"/>
    </location>
</feature>
<feature type="domain" description="EGF-like" evidence="15">
    <location>
        <begin position="257"/>
        <end position="294"/>
    </location>
</feature>
<dbReference type="SMART" id="SM00179">
    <property type="entry name" value="EGF_CA"/>
    <property type="match status" value="10"/>
</dbReference>
<feature type="domain" description="EGF-like" evidence="15">
    <location>
        <begin position="101"/>
        <end position="137"/>
    </location>
</feature>
<evidence type="ECO:0000259" key="15">
    <source>
        <dbReference type="PROSITE" id="PS50026"/>
    </source>
</evidence>
<dbReference type="InterPro" id="IPR013320">
    <property type="entry name" value="ConA-like_dom_sf"/>
</dbReference>
<dbReference type="FunFam" id="2.10.25.10:FF:000472">
    <property type="entry name" value="Uncharacterized protein, isoform A"/>
    <property type="match status" value="1"/>
</dbReference>
<evidence type="ECO:0000256" key="11">
    <source>
        <dbReference type="ARBA" id="ARBA00023180"/>
    </source>
</evidence>
<feature type="domain" description="EGF-like" evidence="15">
    <location>
        <begin position="1385"/>
        <end position="1422"/>
    </location>
</feature>
<name>A0ABD1F6R8_HYPHA</name>
<feature type="domain" description="EGF-like" evidence="15">
    <location>
        <begin position="25"/>
        <end position="61"/>
    </location>
</feature>
<dbReference type="InterPro" id="IPR051022">
    <property type="entry name" value="Notch_Cell-Fate_Det"/>
</dbReference>
<evidence type="ECO:0000256" key="6">
    <source>
        <dbReference type="ARBA" id="ARBA00022737"/>
    </source>
</evidence>
<dbReference type="InterPro" id="IPR000742">
    <property type="entry name" value="EGF"/>
</dbReference>
<feature type="disulfide bond" evidence="12">
    <location>
        <begin position="918"/>
        <end position="927"/>
    </location>
</feature>
<proteinExistence type="predicted"/>
<feature type="disulfide bond" evidence="12">
    <location>
        <begin position="664"/>
        <end position="673"/>
    </location>
</feature>
<keyword evidence="4" id="KW-0812">Transmembrane</keyword>
<evidence type="ECO:0008006" key="18">
    <source>
        <dbReference type="Google" id="ProtNLM"/>
    </source>
</evidence>
<keyword evidence="5 13" id="KW-0732">Signal</keyword>
<dbReference type="GO" id="GO:0120035">
    <property type="term" value="P:regulation of plasma membrane bounded cell projection organization"/>
    <property type="evidence" value="ECO:0007669"/>
    <property type="project" value="UniProtKB-ARBA"/>
</dbReference>
<keyword evidence="10 12" id="KW-1015">Disulfide bond</keyword>
<keyword evidence="6" id="KW-0677">Repeat</keyword>
<dbReference type="CDD" id="cd00110">
    <property type="entry name" value="LamG"/>
    <property type="match status" value="4"/>
</dbReference>
<dbReference type="GO" id="GO:0007154">
    <property type="term" value="P:cell communication"/>
    <property type="evidence" value="ECO:0007669"/>
    <property type="project" value="UniProtKB-ARBA"/>
</dbReference>
<feature type="domain" description="EGF-like" evidence="15">
    <location>
        <begin position="219"/>
        <end position="255"/>
    </location>
</feature>
<reference evidence="16 17" key="1">
    <citation type="submission" date="2024-05" db="EMBL/GenBank/DDBJ databases">
        <title>Genetic variation in Jamaican populations of the coffee berry borer (Hypothenemus hampei).</title>
        <authorList>
            <person name="Errbii M."/>
            <person name="Myrie A."/>
        </authorList>
    </citation>
    <scope>NUCLEOTIDE SEQUENCE [LARGE SCALE GENOMIC DNA]</scope>
    <source>
        <strain evidence="16">JA-Hopewell-2020-01-JO</strain>
        <tissue evidence="16">Whole body</tissue>
    </source>
</reference>
<dbReference type="Gene3D" id="2.10.25.10">
    <property type="entry name" value="Laminin"/>
    <property type="match status" value="12"/>
</dbReference>
<feature type="domain" description="EGF-like" evidence="15">
    <location>
        <begin position="1161"/>
        <end position="1199"/>
    </location>
</feature>
<evidence type="ECO:0000256" key="3">
    <source>
        <dbReference type="ARBA" id="ARBA00022536"/>
    </source>
</evidence>
<feature type="domain" description="Laminin G" evidence="14">
    <location>
        <begin position="938"/>
        <end position="1122"/>
    </location>
</feature>
<comment type="subcellular location">
    <subcellularLocation>
        <location evidence="1">Cell membrane</location>
        <topology evidence="1">Single-pass type I membrane protein</topology>
    </subcellularLocation>
</comment>
<dbReference type="SUPFAM" id="SSF57196">
    <property type="entry name" value="EGF/Laminin"/>
    <property type="match status" value="7"/>
</dbReference>
<dbReference type="InterPro" id="IPR009030">
    <property type="entry name" value="Growth_fac_rcpt_cys_sf"/>
</dbReference>
<dbReference type="InterPro" id="IPR018097">
    <property type="entry name" value="EGF_Ca-bd_CS"/>
</dbReference>
<dbReference type="InterPro" id="IPR013032">
    <property type="entry name" value="EGF-like_CS"/>
</dbReference>
<dbReference type="Proteomes" id="UP001566132">
    <property type="component" value="Unassembled WGS sequence"/>
</dbReference>
<keyword evidence="8" id="KW-1133">Transmembrane helix</keyword>
<feature type="disulfide bond" evidence="12">
    <location>
        <begin position="89"/>
        <end position="98"/>
    </location>
</feature>
<feature type="domain" description="Laminin G" evidence="14">
    <location>
        <begin position="1459"/>
        <end position="1637"/>
    </location>
</feature>
<feature type="disulfide bond" evidence="12">
    <location>
        <begin position="207"/>
        <end position="216"/>
    </location>
</feature>
<dbReference type="InterPro" id="IPR000152">
    <property type="entry name" value="EGF-type_Asp/Asn_hydroxyl_site"/>
</dbReference>
<feature type="domain" description="EGF-like" evidence="15">
    <location>
        <begin position="181"/>
        <end position="217"/>
    </location>
</feature>
<dbReference type="PROSITE" id="PS00022">
    <property type="entry name" value="EGF_1"/>
    <property type="match status" value="12"/>
</dbReference>
<evidence type="ECO:0000256" key="5">
    <source>
        <dbReference type="ARBA" id="ARBA00022729"/>
    </source>
</evidence>
<feature type="disulfide bond" evidence="12">
    <location>
        <begin position="1149"/>
        <end position="1158"/>
    </location>
</feature>
<gene>
    <name evidence="16" type="ORF">ABEB36_002710</name>
</gene>
<feature type="signal peptide" evidence="13">
    <location>
        <begin position="1"/>
        <end position="25"/>
    </location>
</feature>
<protein>
    <recommendedName>
        <fullName evidence="18">Protein eyes shut homolog</fullName>
    </recommendedName>
</protein>
<dbReference type="FunFam" id="2.10.25.10:FF:000391">
    <property type="entry name" value="Weary, isoform C"/>
    <property type="match status" value="1"/>
</dbReference>
<keyword evidence="3 12" id="KW-0245">EGF-like domain</keyword>
<keyword evidence="7" id="KW-0106">Calcium</keyword>
<evidence type="ECO:0000313" key="17">
    <source>
        <dbReference type="Proteomes" id="UP001566132"/>
    </source>
</evidence>
<dbReference type="EMBL" id="JBDJPC010000002">
    <property type="protein sequence ID" value="KAL1513285.1"/>
    <property type="molecule type" value="Genomic_DNA"/>
</dbReference>
<organism evidence="16 17">
    <name type="scientific">Hypothenemus hampei</name>
    <name type="common">Coffee berry borer</name>
    <dbReference type="NCBI Taxonomy" id="57062"/>
    <lineage>
        <taxon>Eukaryota</taxon>
        <taxon>Metazoa</taxon>
        <taxon>Ecdysozoa</taxon>
        <taxon>Arthropoda</taxon>
        <taxon>Hexapoda</taxon>
        <taxon>Insecta</taxon>
        <taxon>Pterygota</taxon>
        <taxon>Neoptera</taxon>
        <taxon>Endopterygota</taxon>
        <taxon>Coleoptera</taxon>
        <taxon>Polyphaga</taxon>
        <taxon>Cucujiformia</taxon>
        <taxon>Curculionidae</taxon>
        <taxon>Scolytinae</taxon>
        <taxon>Hypothenemus</taxon>
    </lineage>
</organism>
<feature type="disulfide bond" evidence="12">
    <location>
        <begin position="1189"/>
        <end position="1198"/>
    </location>
</feature>
<evidence type="ECO:0000256" key="9">
    <source>
        <dbReference type="ARBA" id="ARBA00023136"/>
    </source>
</evidence>
<evidence type="ECO:0000256" key="7">
    <source>
        <dbReference type="ARBA" id="ARBA00022837"/>
    </source>
</evidence>
<dbReference type="SUPFAM" id="SSF49899">
    <property type="entry name" value="Concanavalin A-like lectins/glucanases"/>
    <property type="match status" value="4"/>
</dbReference>
<dbReference type="PANTHER" id="PTHR24049:SF22">
    <property type="entry name" value="DROSOPHILA CRUMBS HOMOLOG"/>
    <property type="match status" value="1"/>
</dbReference>
<dbReference type="FunFam" id="2.10.25.10:FF:000710">
    <property type="entry name" value="Blast:Protein eyes shut"/>
    <property type="match status" value="1"/>
</dbReference>
<feature type="domain" description="EGF-like" evidence="15">
    <location>
        <begin position="855"/>
        <end position="888"/>
    </location>
</feature>
<dbReference type="PROSITE" id="PS50026">
    <property type="entry name" value="EGF_3"/>
    <property type="match status" value="13"/>
</dbReference>
<evidence type="ECO:0000256" key="8">
    <source>
        <dbReference type="ARBA" id="ARBA00022989"/>
    </source>
</evidence>
<evidence type="ECO:0000256" key="10">
    <source>
        <dbReference type="ARBA" id="ARBA00023157"/>
    </source>
</evidence>
<dbReference type="CDD" id="cd00054">
    <property type="entry name" value="EGF_CA"/>
    <property type="match status" value="8"/>
</dbReference>
<comment type="caution">
    <text evidence="16">The sequence shown here is derived from an EMBL/GenBank/DDBJ whole genome shotgun (WGS) entry which is preliminary data.</text>
</comment>
<dbReference type="FunFam" id="2.10.25.10:FF:000662">
    <property type="entry name" value="Eyes shut, isoform E"/>
    <property type="match status" value="1"/>
</dbReference>
<dbReference type="Pfam" id="PF00008">
    <property type="entry name" value="EGF"/>
    <property type="match status" value="2"/>
</dbReference>
<dbReference type="FunFam" id="2.10.25.10:FF:000006">
    <property type="entry name" value="Versican core protein-like isoform 1"/>
    <property type="match status" value="1"/>
</dbReference>
<evidence type="ECO:0000256" key="2">
    <source>
        <dbReference type="ARBA" id="ARBA00022475"/>
    </source>
</evidence>
<dbReference type="GO" id="GO:0023052">
    <property type="term" value="P:signaling"/>
    <property type="evidence" value="ECO:0007669"/>
    <property type="project" value="UniProtKB-ARBA"/>
</dbReference>
<dbReference type="Gene3D" id="2.60.120.200">
    <property type="match status" value="4"/>
</dbReference>
<dbReference type="PROSITE" id="PS01186">
    <property type="entry name" value="EGF_2"/>
    <property type="match status" value="6"/>
</dbReference>
<evidence type="ECO:0000256" key="1">
    <source>
        <dbReference type="ARBA" id="ARBA00004251"/>
    </source>
</evidence>
<dbReference type="PROSITE" id="PS01187">
    <property type="entry name" value="EGF_CA"/>
    <property type="match status" value="3"/>
</dbReference>
<evidence type="ECO:0000313" key="16">
    <source>
        <dbReference type="EMBL" id="KAL1513285.1"/>
    </source>
</evidence>
<dbReference type="Pfam" id="PF02210">
    <property type="entry name" value="Laminin_G_2"/>
    <property type="match status" value="3"/>
</dbReference>
<dbReference type="SMART" id="SM00282">
    <property type="entry name" value="LamG"/>
    <property type="match status" value="4"/>
</dbReference>
<feature type="domain" description="Laminin G" evidence="14">
    <location>
        <begin position="681"/>
        <end position="859"/>
    </location>
</feature>
<feature type="domain" description="EGF-like" evidence="15">
    <location>
        <begin position="638"/>
        <end position="674"/>
    </location>
</feature>
<feature type="domain" description="EGF-like" evidence="15">
    <location>
        <begin position="1123"/>
        <end position="1159"/>
    </location>
</feature>
<dbReference type="GO" id="GO:0040008">
    <property type="term" value="P:regulation of growth"/>
    <property type="evidence" value="ECO:0007669"/>
    <property type="project" value="UniProtKB-ARBA"/>
</dbReference>
<dbReference type="GO" id="GO:0005886">
    <property type="term" value="C:plasma membrane"/>
    <property type="evidence" value="ECO:0007669"/>
    <property type="project" value="UniProtKB-SubCell"/>
</dbReference>
<dbReference type="Pfam" id="PF00054">
    <property type="entry name" value="Laminin_G_1"/>
    <property type="match status" value="1"/>
</dbReference>
<evidence type="ECO:0000256" key="12">
    <source>
        <dbReference type="PROSITE-ProRule" id="PRU00076"/>
    </source>
</evidence>
<feature type="disulfide bond" evidence="12">
    <location>
        <begin position="29"/>
        <end position="39"/>
    </location>
</feature>
<dbReference type="GO" id="GO:0005911">
    <property type="term" value="C:cell-cell junction"/>
    <property type="evidence" value="ECO:0007669"/>
    <property type="project" value="UniProtKB-ARBA"/>
</dbReference>
<dbReference type="GO" id="GO:0007411">
    <property type="term" value="P:axon guidance"/>
    <property type="evidence" value="ECO:0007669"/>
    <property type="project" value="UniProtKB-ARBA"/>
</dbReference>
<keyword evidence="9" id="KW-0472">Membrane</keyword>
<dbReference type="GO" id="GO:0048056">
    <property type="term" value="P:R3/R4 cell differentiation"/>
    <property type="evidence" value="ECO:0007669"/>
    <property type="project" value="UniProtKB-ARBA"/>
</dbReference>
<dbReference type="GO" id="GO:0050769">
    <property type="term" value="P:positive regulation of neurogenesis"/>
    <property type="evidence" value="ECO:0007669"/>
    <property type="project" value="UniProtKB-ARBA"/>
</dbReference>
<comment type="caution">
    <text evidence="12">Lacks conserved residue(s) required for the propagation of feature annotation.</text>
</comment>
<keyword evidence="17" id="KW-1185">Reference proteome</keyword>
<dbReference type="InterPro" id="IPR001881">
    <property type="entry name" value="EGF-like_Ca-bd_dom"/>
</dbReference>
<evidence type="ECO:0000256" key="13">
    <source>
        <dbReference type="SAM" id="SignalP"/>
    </source>
</evidence>
<accession>A0ABD1F6R8</accession>
<feature type="disulfide bond" evidence="12">
    <location>
        <begin position="127"/>
        <end position="136"/>
    </location>
</feature>
<dbReference type="InterPro" id="IPR001791">
    <property type="entry name" value="Laminin_G"/>
</dbReference>
<feature type="domain" description="EGF-like" evidence="15">
    <location>
        <begin position="63"/>
        <end position="99"/>
    </location>
</feature>
<evidence type="ECO:0000256" key="4">
    <source>
        <dbReference type="ARBA" id="ARBA00022692"/>
    </source>
</evidence>
<keyword evidence="2" id="KW-1003">Cell membrane</keyword>
<evidence type="ECO:0000259" key="14">
    <source>
        <dbReference type="PROSITE" id="PS50025"/>
    </source>
</evidence>
<dbReference type="GO" id="GO:0007476">
    <property type="term" value="P:imaginal disc-derived wing morphogenesis"/>
    <property type="evidence" value="ECO:0007669"/>
    <property type="project" value="UniProtKB-ARBA"/>
</dbReference>
<keyword evidence="11" id="KW-0325">Glycoprotein</keyword>
<dbReference type="SMART" id="SM00181">
    <property type="entry name" value="EGF"/>
    <property type="match status" value="14"/>
</dbReference>
<feature type="disulfide bond" evidence="12">
    <location>
        <begin position="169"/>
        <end position="178"/>
    </location>
</feature>
<sequence length="1640" mass="180847">MSQTGSTGLLYGLVLLLLHVRNVFNGFACLSNPCVHGICLDDLNSTYFCYCIDGYTGLQCQTNWNDCWSAPCLNGGECVDGIASFNCTCPPGFIGDLCEEDFNECESNPCWNNGTCVDGPNGYFCQCLAGYSGIHCEIDIAVCNITGEPRCKNAGVCIEGPGDTFSCNCQPGWEGFLCDLETNECISAPCQNGAVCIDLHSNYECACLFGYTGRNCEEVVKICNKNPCKNGALCLIEDGISVCYCVPDFHGELCEYQYDECQLGPRCLNGGTCIDGIDQFTCSCPPYLTGVLCECLLVHGNQLDCNYINHTTTIDYFPNSTVTIFETESTATPFKNQTTGKTITATVEISTITTPVPNITIQTTELSTVPYCVTQTSTTKESSITISTKQPTSVTTLTPTSSTASMETVTTLRPMTTLFSTTSTKYTTEMTAEEPETTTAIGRTSIGIISSIKTDVPTRVPTTTELISTVVTLDTRKTAETTTNILTTFPLVTTATSEKASTTPSITETTIYTTEFNELDTTTIFDKTTFPSITIPSTSTEEEISTVGTINWTTAPARITTEESKTLSTFVTTESTTQFDKETNRTFPEGSTSQSTITTVVPSATTFFTEEPTGTTRWTNITEVTSFSETTTISPTISNIDCTLQHCMNGGTCVFIGTSHQCLCPFDAEGSHCETKVEIKNVAFNGNSYLSHRLPSKQNISIEFEAKTVSINGLLFYTHLDNTYMTLYVKNGFLMFKFSCGFQTMLLSELEVPINNGFLINIKASLEFSKDHQHCDALVKINNTLTMSGNQMAKIDLFSKSVSWLHLGGNPTDNFISEDLPLEGFVGCISNLKISGHKKYIYKDAEDGFDVSECTSLACLSNPCQNGASCSPQGDDWKCHCRNGFLGKKCDISICNNNPCLFGGTCIPFTNSGYICLCPYGKHGHFCENELKISEPHFSSTVRGLSSFVAYPLPEGSSHKMEIKFKFIPATLEQISLLLFMGQDGQHDFYSDHLAVSFVKGYIMLTWNMGSGPRRVFTSQPIEIGDREYSVRIGYENRRAWLYVDNLGNITGRAPGPSIRLDVLPWLYLGGHHSENFSTLPHDLPLHSGFSGCIFDVELKMGNVVLLVQDLSNPLGRAVGQCRTTECFEQSCHNGGACLHHASTFMCLCPEKWHGPLCSSNVNFCDSNFTMCSERSNCVPLLTGYECDCSFGQVGRHCEKNESISDVSFTGIRSYLATYPFDIGNTQFNIEMEIRTLKDNGMISFIGHPDASFLCLSLQSGFLELRLRSSKMRSKSKQVLSIRSSKLILKGIWYKVQFGVFGRNVYVHVDHIINTGIMDHDFKLTLPKEPIYLGGLPDLSHLPYTACSGLPVPYSGCIRHFAIDEQLVILTQSNILNSRNVIDCDGTPCGGETCLNGGTCWLDPFMNPQCSCIEPYYGEKCEFMPKCTNESCKNGHCHNASCYCHIGFQGGFCETELTVKTPKFVGKSFLIVHKLGNKRRNADLEIRKLYVNFTTVEHNGMLIWTRQNEHFFGIGLEANHLKIAYSLNESKDHKVDMISFYNLSDGLWHNIELTFIPVSLKIDNKKVDSFVDTLSKNYLKSNGTLFIGGLPSNIQTTKETNGLFIQPFQGCIEAIGINTDNKVTNFMPFEGSNIENCNFV</sequence>
<dbReference type="PROSITE" id="PS00010">
    <property type="entry name" value="ASX_HYDROXYL"/>
    <property type="match status" value="4"/>
</dbReference>
<feature type="disulfide bond" evidence="12">
    <location>
        <begin position="51"/>
        <end position="60"/>
    </location>
</feature>
<dbReference type="PANTHER" id="PTHR24049">
    <property type="entry name" value="CRUMBS FAMILY MEMBER"/>
    <property type="match status" value="1"/>
</dbReference>
<dbReference type="FunFam" id="2.10.25.10:FF:000012">
    <property type="entry name" value="Delta-like protein"/>
    <property type="match status" value="1"/>
</dbReference>
<dbReference type="PRINTS" id="PR01983">
    <property type="entry name" value="NOTCH"/>
</dbReference>
<dbReference type="GO" id="GO:0016318">
    <property type="term" value="P:ommatidial rotation"/>
    <property type="evidence" value="ECO:0007669"/>
    <property type="project" value="UniProtKB-ARBA"/>
</dbReference>